<organism evidence="1 2">
    <name type="scientific">Rhizobium sullae</name>
    <name type="common">Rhizobium hedysari</name>
    <dbReference type="NCBI Taxonomy" id="50338"/>
    <lineage>
        <taxon>Bacteria</taxon>
        <taxon>Pseudomonadati</taxon>
        <taxon>Pseudomonadota</taxon>
        <taxon>Alphaproteobacteria</taxon>
        <taxon>Hyphomicrobiales</taxon>
        <taxon>Rhizobiaceae</taxon>
        <taxon>Rhizobium/Agrobacterium group</taxon>
        <taxon>Rhizobium</taxon>
    </lineage>
</organism>
<name>A0A2N0D1M3_RHISU</name>
<sequence length="74" mass="8736">MCPIYAFKITTGKKRFIENPLLGSEKLKSERAPHLARQNSREIIRWFIEDRFVRLGLRRKIWKDIGTAGPLDPR</sequence>
<dbReference type="AlphaFoldDB" id="A0A2N0D1M3"/>
<reference evidence="1 2" key="2">
    <citation type="submission" date="2017-12" db="EMBL/GenBank/DDBJ databases">
        <title>Genome sequence of Rhizobium sullae HCNT1 isolated from Sulla coronaria nodules and featuring peculiar denitrification phenotypes.</title>
        <authorList>
            <person name="De Diego-Diaz B."/>
            <person name="Treu L."/>
            <person name="Campanaro S."/>
            <person name="Da Silva Duarte V."/>
            <person name="Basaglia M."/>
            <person name="Favaro L."/>
            <person name="Casella S."/>
            <person name="Squartini A."/>
        </authorList>
    </citation>
    <scope>NUCLEOTIDE SEQUENCE [LARGE SCALE GENOMIC DNA]</scope>
    <source>
        <strain evidence="1 2">HCNT1</strain>
    </source>
</reference>
<evidence type="ECO:0000313" key="2">
    <source>
        <dbReference type="Proteomes" id="UP000232164"/>
    </source>
</evidence>
<gene>
    <name evidence="1" type="ORF">CWR43_30295</name>
</gene>
<evidence type="ECO:0000313" key="1">
    <source>
        <dbReference type="EMBL" id="PKA39957.1"/>
    </source>
</evidence>
<dbReference type="EMBL" id="PIQN01000025">
    <property type="protein sequence ID" value="PKA39957.1"/>
    <property type="molecule type" value="Genomic_DNA"/>
</dbReference>
<protein>
    <submittedName>
        <fullName evidence="1">Uncharacterized protein</fullName>
    </submittedName>
</protein>
<reference evidence="1 2" key="1">
    <citation type="submission" date="2017-11" db="EMBL/GenBank/DDBJ databases">
        <authorList>
            <person name="Han C.G."/>
        </authorList>
    </citation>
    <scope>NUCLEOTIDE SEQUENCE [LARGE SCALE GENOMIC DNA]</scope>
    <source>
        <strain evidence="1 2">HCNT1</strain>
    </source>
</reference>
<dbReference type="Proteomes" id="UP000232164">
    <property type="component" value="Unassembled WGS sequence"/>
</dbReference>
<accession>A0A2N0D1M3</accession>
<comment type="caution">
    <text evidence="1">The sequence shown here is derived from an EMBL/GenBank/DDBJ whole genome shotgun (WGS) entry which is preliminary data.</text>
</comment>
<proteinExistence type="predicted"/>